<evidence type="ECO:0000256" key="1">
    <source>
        <dbReference type="ARBA" id="ARBA00010088"/>
    </source>
</evidence>
<dbReference type="EMBL" id="CP040899">
    <property type="protein sequence ID" value="QDB78120.1"/>
    <property type="molecule type" value="Genomic_DNA"/>
</dbReference>
<dbReference type="PROSITE" id="PS51257">
    <property type="entry name" value="PROKAR_LIPOPROTEIN"/>
    <property type="match status" value="1"/>
</dbReference>
<protein>
    <submittedName>
        <fullName evidence="7">Alpha/beta hydrolase</fullName>
    </submittedName>
</protein>
<evidence type="ECO:0000256" key="3">
    <source>
        <dbReference type="ARBA" id="ARBA00022801"/>
    </source>
</evidence>
<keyword evidence="8" id="KW-1185">Reference proteome</keyword>
<dbReference type="Gene3D" id="3.40.50.1820">
    <property type="entry name" value="alpha/beta hydrolase"/>
    <property type="match status" value="1"/>
</dbReference>
<keyword evidence="3 7" id="KW-0378">Hydrolase</keyword>
<evidence type="ECO:0000313" key="7">
    <source>
        <dbReference type="EMBL" id="QDB78120.1"/>
    </source>
</evidence>
<sequence>MVPVSRTLRASLALATVAALVACTAAEEPDDDATTTAGETRSPRPEETMPAVPDGLAAFYDQDVTWEECGNGYDCTDVTVPLDYAEPDGETITLALKRRAAGSADPVGSLLVNPGGPGGSGIQLVEAADLLFSSELLDGFDIVGFDPRGVNESTPVDCVDDAELDEIRSADYDSTEEGLTGLASAAEELAAACAQNSGELLGHVDTESAARDLDVLRAVLDEPRLDYLGYSYGTYLGAIYADLFPEHVGRMVLDGALDPSLSSADIVRGQAAGFEQALRAYAEDCLASSGCPLSGDVDSAVGQVQDLLELTSRTPLPTGTDRELTAPLAFSGIIMPLYDDAYWMLLTSALDAAMHQNDGSQLLLLADLSAEREPDGTYATNSTEANIAINCLDYPVEGDLADWRQQAKELEEISPTFGSALAFGDVTCAAWPVQSTVERGPVSADGAPPIVVIGTTGDPATPYEWSVQLADQLSSAVLVTYEGEGHTAYGRAGECVTTAVDDYLLDGVVPEDGLVC</sequence>
<dbReference type="InterPro" id="IPR013595">
    <property type="entry name" value="Pept_S33_TAP-like_C"/>
</dbReference>
<reference evidence="7 8" key="1">
    <citation type="submission" date="2019-05" db="EMBL/GenBank/DDBJ databases">
        <title>Georgenia *** sp. nov., and Georgenia *** sp. nov., isolated from the intestinal contents of plateau pika (Ochotona curzoniae) in the Qinghai-Tibet plateau of China.</title>
        <authorList>
            <person name="Tian Z."/>
        </authorList>
    </citation>
    <scope>NUCLEOTIDE SEQUENCE [LARGE SCALE GENOMIC DNA]</scope>
    <source>
        <strain evidence="7 8">Z294</strain>
    </source>
</reference>
<keyword evidence="2 5" id="KW-0732">Signal</keyword>
<dbReference type="PANTHER" id="PTHR43248">
    <property type="entry name" value="2-SUCCINYL-6-HYDROXY-2,4-CYCLOHEXADIENE-1-CARBOXYLATE SYNTHASE"/>
    <property type="match status" value="1"/>
</dbReference>
<proteinExistence type="inferred from homology"/>
<accession>A0ABX5VJ55</accession>
<dbReference type="Pfam" id="PF08386">
    <property type="entry name" value="Abhydrolase_4"/>
    <property type="match status" value="1"/>
</dbReference>
<dbReference type="PANTHER" id="PTHR43248:SF29">
    <property type="entry name" value="TRIPEPTIDYL AMINOPEPTIDASE"/>
    <property type="match status" value="1"/>
</dbReference>
<gene>
    <name evidence="7" type="ORF">FE251_01090</name>
</gene>
<dbReference type="InterPro" id="IPR029058">
    <property type="entry name" value="AB_hydrolase_fold"/>
</dbReference>
<name>A0ABX5VJ55_9MICO</name>
<feature type="domain" description="Peptidase S33 tripeptidyl aminopeptidase-like C-terminal" evidence="6">
    <location>
        <begin position="415"/>
        <end position="516"/>
    </location>
</feature>
<evidence type="ECO:0000256" key="4">
    <source>
        <dbReference type="SAM" id="MobiDB-lite"/>
    </source>
</evidence>
<organism evidence="7 8">
    <name type="scientific">Georgenia wutianyii</name>
    <dbReference type="NCBI Taxonomy" id="2585135"/>
    <lineage>
        <taxon>Bacteria</taxon>
        <taxon>Bacillati</taxon>
        <taxon>Actinomycetota</taxon>
        <taxon>Actinomycetes</taxon>
        <taxon>Micrococcales</taxon>
        <taxon>Bogoriellaceae</taxon>
        <taxon>Georgenia</taxon>
    </lineage>
</organism>
<evidence type="ECO:0000259" key="6">
    <source>
        <dbReference type="Pfam" id="PF08386"/>
    </source>
</evidence>
<dbReference type="GO" id="GO:0016787">
    <property type="term" value="F:hydrolase activity"/>
    <property type="evidence" value="ECO:0007669"/>
    <property type="project" value="UniProtKB-KW"/>
</dbReference>
<comment type="similarity">
    <text evidence="1">Belongs to the peptidase S33 family.</text>
</comment>
<evidence type="ECO:0000256" key="2">
    <source>
        <dbReference type="ARBA" id="ARBA00022729"/>
    </source>
</evidence>
<feature type="region of interest" description="Disordered" evidence="4">
    <location>
        <begin position="27"/>
        <end position="52"/>
    </location>
</feature>
<evidence type="ECO:0000313" key="8">
    <source>
        <dbReference type="Proteomes" id="UP000313948"/>
    </source>
</evidence>
<feature type="chain" id="PRO_5046247635" evidence="5">
    <location>
        <begin position="26"/>
        <end position="516"/>
    </location>
</feature>
<evidence type="ECO:0000256" key="5">
    <source>
        <dbReference type="SAM" id="SignalP"/>
    </source>
</evidence>
<dbReference type="SUPFAM" id="SSF53474">
    <property type="entry name" value="alpha/beta-Hydrolases"/>
    <property type="match status" value="1"/>
</dbReference>
<dbReference type="InterPro" id="IPR051601">
    <property type="entry name" value="Serine_prot/Carboxylest_S33"/>
</dbReference>
<feature type="signal peptide" evidence="5">
    <location>
        <begin position="1"/>
        <end position="25"/>
    </location>
</feature>
<dbReference type="Proteomes" id="UP000313948">
    <property type="component" value="Chromosome"/>
</dbReference>